<dbReference type="PANTHER" id="PTHR38119">
    <property type="entry name" value="BTB DOMAIN-CONTAINING PROTEIN-RELATED"/>
    <property type="match status" value="1"/>
</dbReference>
<dbReference type="AlphaFoldDB" id="A0A6A6CB21"/>
<accession>A0A6A6CB21</accession>
<dbReference type="OrthoDB" id="2129688at2759"/>
<dbReference type="EMBL" id="ML993611">
    <property type="protein sequence ID" value="KAF2162849.1"/>
    <property type="molecule type" value="Genomic_DNA"/>
</dbReference>
<feature type="compositionally biased region" description="Acidic residues" evidence="1">
    <location>
        <begin position="459"/>
        <end position="476"/>
    </location>
</feature>
<protein>
    <recommendedName>
        <fullName evidence="4">BTB domain-containing protein</fullName>
    </recommendedName>
</protein>
<reference evidence="2" key="1">
    <citation type="journal article" date="2020" name="Stud. Mycol.">
        <title>101 Dothideomycetes genomes: a test case for predicting lifestyles and emergence of pathogens.</title>
        <authorList>
            <person name="Haridas S."/>
            <person name="Albert R."/>
            <person name="Binder M."/>
            <person name="Bloem J."/>
            <person name="Labutti K."/>
            <person name="Salamov A."/>
            <person name="Andreopoulos B."/>
            <person name="Baker S."/>
            <person name="Barry K."/>
            <person name="Bills G."/>
            <person name="Bluhm B."/>
            <person name="Cannon C."/>
            <person name="Castanera R."/>
            <person name="Culley D."/>
            <person name="Daum C."/>
            <person name="Ezra D."/>
            <person name="Gonzalez J."/>
            <person name="Henrissat B."/>
            <person name="Kuo A."/>
            <person name="Liang C."/>
            <person name="Lipzen A."/>
            <person name="Lutzoni F."/>
            <person name="Magnuson J."/>
            <person name="Mondo S."/>
            <person name="Nolan M."/>
            <person name="Ohm R."/>
            <person name="Pangilinan J."/>
            <person name="Park H.-J."/>
            <person name="Ramirez L."/>
            <person name="Alfaro M."/>
            <person name="Sun H."/>
            <person name="Tritt A."/>
            <person name="Yoshinaga Y."/>
            <person name="Zwiers L.-H."/>
            <person name="Turgeon B."/>
            <person name="Goodwin S."/>
            <person name="Spatafora J."/>
            <person name="Crous P."/>
            <person name="Grigoriev I."/>
        </authorList>
    </citation>
    <scope>NUCLEOTIDE SEQUENCE</scope>
    <source>
        <strain evidence="2">ATCC 36951</strain>
    </source>
</reference>
<dbReference type="Proteomes" id="UP000799537">
    <property type="component" value="Unassembled WGS sequence"/>
</dbReference>
<feature type="region of interest" description="Disordered" evidence="1">
    <location>
        <begin position="455"/>
        <end position="551"/>
    </location>
</feature>
<dbReference type="GeneID" id="54567037"/>
<keyword evidence="3" id="KW-1185">Reference proteome</keyword>
<evidence type="ECO:0008006" key="4">
    <source>
        <dbReference type="Google" id="ProtNLM"/>
    </source>
</evidence>
<proteinExistence type="predicted"/>
<sequence>MAASSRLPSFRDGDVDIAITGERSYRLHSNTLRHNSRTMRELLRDETAHHQLVLVDNTDPQGFASNGVRIPCVFERVHLDASGRAVAGHLSEDDAALPLFTAFDAVLRALYNMPLEMGNPQTDTLTSLLSRAFDITLVAEYLDCAHIVTQAIESTLLATGQNFYRAISMNPIQWLDFANRIQSKAIFKEALIHAAGQFYMPVVQDQMPQDELPDDVLTVLEDKVNTIKIAVKKAQSCLSTYYPQRLMRARPDPTDDRDKISRASYSNDIIIWIALSLFRHFLGDQMSQDRTHHADDLGWSFIKTINTGGEAYLSSIEIDRGFHNRFPMSSKASLCLKQRLTEIKQTLKQWTTDLLDENSQLEMANNKVNYFTSTVVTEDDFPWIVPEDVTDDDAEDDGDIYESIEEEADPAYTKDTVGRSSIGLDESVMDEYENFPMDQLENVGKYSQAELDGSPMSEYAEEQDAAEAEARDDEDDQKAARALMRLSSSRPSTPESNHSGDTEQMDPKVYNDYLAEQKMKHDLEADRKRIAEKRKQRNMQAREAARKAARQ</sequence>
<dbReference type="RefSeq" id="XP_033663738.1">
    <property type="nucleotide sequence ID" value="XM_033813765.1"/>
</dbReference>
<evidence type="ECO:0000256" key="1">
    <source>
        <dbReference type="SAM" id="MobiDB-lite"/>
    </source>
</evidence>
<gene>
    <name evidence="2" type="ORF">M409DRAFT_57908</name>
</gene>
<feature type="compositionally biased region" description="Basic and acidic residues" evidence="1">
    <location>
        <begin position="515"/>
        <end position="529"/>
    </location>
</feature>
<name>A0A6A6CB21_ZASCE</name>
<evidence type="ECO:0000313" key="2">
    <source>
        <dbReference type="EMBL" id="KAF2162849.1"/>
    </source>
</evidence>
<dbReference type="PANTHER" id="PTHR38119:SF2">
    <property type="entry name" value="TRANSCRIPTION FACTOR DOMAIN-CONTAINING PROTEIN"/>
    <property type="match status" value="1"/>
</dbReference>
<evidence type="ECO:0000313" key="3">
    <source>
        <dbReference type="Proteomes" id="UP000799537"/>
    </source>
</evidence>
<organism evidence="2 3">
    <name type="scientific">Zasmidium cellare ATCC 36951</name>
    <dbReference type="NCBI Taxonomy" id="1080233"/>
    <lineage>
        <taxon>Eukaryota</taxon>
        <taxon>Fungi</taxon>
        <taxon>Dikarya</taxon>
        <taxon>Ascomycota</taxon>
        <taxon>Pezizomycotina</taxon>
        <taxon>Dothideomycetes</taxon>
        <taxon>Dothideomycetidae</taxon>
        <taxon>Mycosphaerellales</taxon>
        <taxon>Mycosphaerellaceae</taxon>
        <taxon>Zasmidium</taxon>
    </lineage>
</organism>
<feature type="compositionally biased region" description="Polar residues" evidence="1">
    <location>
        <begin position="486"/>
        <end position="499"/>
    </location>
</feature>